<feature type="transmembrane region" description="Helical" evidence="1">
    <location>
        <begin position="337"/>
        <end position="356"/>
    </location>
</feature>
<dbReference type="Gene3D" id="3.30.70.1320">
    <property type="entry name" value="Multidrug efflux transporter AcrB pore domain like"/>
    <property type="match status" value="1"/>
</dbReference>
<evidence type="ECO:0000313" key="3">
    <source>
        <dbReference type="Proteomes" id="UP000033428"/>
    </source>
</evidence>
<dbReference type="PATRIC" id="fig|1609969.3.peg.1610"/>
<dbReference type="Gene3D" id="1.20.1640.10">
    <property type="entry name" value="Multidrug efflux transporter AcrB transmembrane domain"/>
    <property type="match status" value="2"/>
</dbReference>
<dbReference type="EMBL" id="JYNY01000314">
    <property type="protein sequence ID" value="KJJ84635.1"/>
    <property type="molecule type" value="Genomic_DNA"/>
</dbReference>
<keyword evidence="3" id="KW-1185">Reference proteome</keyword>
<feature type="transmembrane region" description="Helical" evidence="1">
    <location>
        <begin position="916"/>
        <end position="939"/>
    </location>
</feature>
<sequence length="1042" mass="116107">MSISRISIKNPVFAWMIMYALMFFGLISFSRMGISQLPNIDFPVISINLTWEGASPGVMESDVVDIVEDSIMTIQSVKQVASSIKQGTATITVEFELERNIDVAFQDVQTKLNQAQRSLPKDLDPPIITKTNPDDQPILWLAVYSDKRPLRDLMAYVEDHLKDRFSTINGVGEIFLSGFVDKNLRIWADSQKLKSYELTVEDIINTVNLEHQEVPAGRIETPKNEFNVRVMGEAPSAKDFSDILIPKRNGKPIYKPIYLKDVASIEDGLNDIRRITRSMGKTAVGMGIRKQRGSNEVAVARKVLTRLTEVQKNMPEDISINVRFNRTRFSEDSMHELIFTLILSALVTSLVCWIFLGSWSATINILLAIPTSVLGTFIIIYFLGFTLNTMTVLALSLSIGIVVDDAILVLENIVRMREKGLNKVDAALKGATQITFAALVATIALIAIFLPIAFMSGMMGKFFFQFGVTLSIAVALSLLEALTLAPMRCSRFLQAGGEQKGWHKKIIEGSFKGLSTGYRLTLAKTLKYPWIVLILANIFFFWSLSFIPNIRKEFVPAQDQSMFLCRLQTPSGSSLEFTDSQIKQAETFLTTRLEVSGYLAAIGGFGGGDVNMAMLFVTLKPPKERPIDEKFKRPLKQSEIMPIFRKELNRIPNLKATIQDMSLSGFSAKRGFPIEFYVTGPDWKKLSAYSNKIQNEMEKTGLMIDVDTDYLANIPEIQIIPDRDKAEQYGINISTIGTTINALIGGTRIGKFTREGRRYDIRVRLVPSQRSKSEDIMDLEVWNNHGELVKLKDVVSIKEEPTALTITRNNRERAITIFANIAQGKSQATAIKSVESIAKKILPEGYNVVFSGSSQTFKESFNSLIFALLMGIIIAYMVLAAQFNSYIHPISVLYALPFSISGALIILWLTGQSLNIYSFIGLILLMGIVKKNSILLVDFTNKMRHNKLSPKEALIEACPIRLRPILMTSISTIAAALPAALAMGPGAETRIPMAITIVGGVTLSTIMTLFVVPSVYLLLTRLEGKKCEIIFEDEKTVVTEEI</sequence>
<dbReference type="SUPFAM" id="SSF82693">
    <property type="entry name" value="Multidrug efflux transporter AcrB pore domain, PN1, PN2, PC1 and PC2 subdomains"/>
    <property type="match status" value="3"/>
</dbReference>
<dbReference type="Gene3D" id="3.30.2090.10">
    <property type="entry name" value="Multidrug efflux transporter AcrB TolC docking domain, DN and DC subdomains"/>
    <property type="match status" value="2"/>
</dbReference>
<feature type="transmembrane region" description="Helical" evidence="1">
    <location>
        <begin position="12"/>
        <end position="34"/>
    </location>
</feature>
<feature type="transmembrane region" description="Helical" evidence="1">
    <location>
        <begin position="363"/>
        <end position="384"/>
    </location>
</feature>
<dbReference type="PANTHER" id="PTHR32063:SF0">
    <property type="entry name" value="SWARMING MOTILITY PROTEIN SWRC"/>
    <property type="match status" value="1"/>
</dbReference>
<feature type="transmembrane region" description="Helical" evidence="1">
    <location>
        <begin position="960"/>
        <end position="981"/>
    </location>
</feature>
<feature type="transmembrane region" description="Helical" evidence="1">
    <location>
        <begin position="993"/>
        <end position="1019"/>
    </location>
</feature>
<comment type="caution">
    <text evidence="2">The sequence shown here is derived from an EMBL/GenBank/DDBJ whole genome shotgun (WGS) entry which is preliminary data.</text>
</comment>
<dbReference type="SUPFAM" id="SSF82714">
    <property type="entry name" value="Multidrug efflux transporter AcrB TolC docking domain, DN and DC subdomains"/>
    <property type="match status" value="2"/>
</dbReference>
<protein>
    <submittedName>
        <fullName evidence="2">RND transporter, HAE1 family</fullName>
    </submittedName>
</protein>
<name>A0A0F0CT58_9BACT</name>
<dbReference type="Pfam" id="PF00873">
    <property type="entry name" value="ACR_tran"/>
    <property type="match status" value="1"/>
</dbReference>
<dbReference type="SUPFAM" id="SSF82866">
    <property type="entry name" value="Multidrug efflux transporter AcrB transmembrane domain"/>
    <property type="match status" value="2"/>
</dbReference>
<feature type="transmembrane region" description="Helical" evidence="1">
    <location>
        <begin position="528"/>
        <end position="547"/>
    </location>
</feature>
<keyword evidence="1" id="KW-0472">Membrane</keyword>
<dbReference type="InterPro" id="IPR001036">
    <property type="entry name" value="Acrflvin-R"/>
</dbReference>
<dbReference type="Gene3D" id="3.30.70.1440">
    <property type="entry name" value="Multidrug efflux transporter AcrB pore domain"/>
    <property type="match status" value="1"/>
</dbReference>
<feature type="transmembrane region" description="Helical" evidence="1">
    <location>
        <begin position="891"/>
        <end position="910"/>
    </location>
</feature>
<proteinExistence type="predicted"/>
<organism evidence="2 3">
    <name type="scientific">Candidatus Omnitrophus magneticus</name>
    <dbReference type="NCBI Taxonomy" id="1609969"/>
    <lineage>
        <taxon>Bacteria</taxon>
        <taxon>Pseudomonadati</taxon>
        <taxon>Candidatus Omnitrophota</taxon>
        <taxon>Candidatus Omnitrophus</taxon>
    </lineage>
</organism>
<reference evidence="2 3" key="1">
    <citation type="submission" date="2015-02" db="EMBL/GenBank/DDBJ databases">
        <title>Single-cell genomics of uncultivated deep-branching MTB reveals a conserved set of magnetosome genes.</title>
        <authorList>
            <person name="Kolinko S."/>
            <person name="Richter M."/>
            <person name="Glockner F.O."/>
            <person name="Brachmann A."/>
            <person name="Schuler D."/>
        </authorList>
    </citation>
    <scope>NUCLEOTIDE SEQUENCE [LARGE SCALE GENOMIC DNA]</scope>
    <source>
        <strain evidence="2">SKK-01</strain>
    </source>
</reference>
<dbReference type="GO" id="GO:0005886">
    <property type="term" value="C:plasma membrane"/>
    <property type="evidence" value="ECO:0007669"/>
    <property type="project" value="TreeGrafter"/>
</dbReference>
<keyword evidence="1" id="KW-0812">Transmembrane</keyword>
<dbReference type="Gene3D" id="3.30.70.1430">
    <property type="entry name" value="Multidrug efflux transporter AcrB pore domain"/>
    <property type="match status" value="2"/>
</dbReference>
<dbReference type="AlphaFoldDB" id="A0A0F0CT58"/>
<feature type="transmembrane region" description="Helical" evidence="1">
    <location>
        <begin position="861"/>
        <end position="879"/>
    </location>
</feature>
<keyword evidence="1" id="KW-1133">Transmembrane helix</keyword>
<feature type="transmembrane region" description="Helical" evidence="1">
    <location>
        <begin position="434"/>
        <end position="456"/>
    </location>
</feature>
<gene>
    <name evidence="2" type="ORF">OMAG_001496</name>
</gene>
<dbReference type="PANTHER" id="PTHR32063">
    <property type="match status" value="1"/>
</dbReference>
<feature type="transmembrane region" description="Helical" evidence="1">
    <location>
        <begin position="390"/>
        <end position="414"/>
    </location>
</feature>
<dbReference type="PRINTS" id="PR00702">
    <property type="entry name" value="ACRIFLAVINRP"/>
</dbReference>
<dbReference type="Proteomes" id="UP000033428">
    <property type="component" value="Unassembled WGS sequence"/>
</dbReference>
<evidence type="ECO:0000256" key="1">
    <source>
        <dbReference type="SAM" id="Phobius"/>
    </source>
</evidence>
<feature type="transmembrane region" description="Helical" evidence="1">
    <location>
        <begin position="462"/>
        <end position="485"/>
    </location>
</feature>
<dbReference type="GO" id="GO:0042910">
    <property type="term" value="F:xenobiotic transmembrane transporter activity"/>
    <property type="evidence" value="ECO:0007669"/>
    <property type="project" value="TreeGrafter"/>
</dbReference>
<evidence type="ECO:0000313" key="2">
    <source>
        <dbReference type="EMBL" id="KJJ84635.1"/>
    </source>
</evidence>
<accession>A0A0F0CT58</accession>
<dbReference type="InterPro" id="IPR027463">
    <property type="entry name" value="AcrB_DN_DC_subdom"/>
</dbReference>